<dbReference type="EMBL" id="CP032097">
    <property type="protein sequence ID" value="AXX95189.1"/>
    <property type="molecule type" value="Genomic_DNA"/>
</dbReference>
<dbReference type="InterPro" id="IPR039420">
    <property type="entry name" value="WalR-like"/>
</dbReference>
<evidence type="ECO:0000313" key="12">
    <source>
        <dbReference type="Proteomes" id="UP000262582"/>
    </source>
</evidence>
<gene>
    <name evidence="10" type="ORF">AELL_1531</name>
    <name evidence="11" type="ORF">CP962_09130</name>
</gene>
<dbReference type="PANTHER" id="PTHR48111">
    <property type="entry name" value="REGULATOR OF RPOS"/>
    <property type="match status" value="1"/>
</dbReference>
<keyword evidence="2" id="KW-0902">Two-component regulatory system</keyword>
<dbReference type="GO" id="GO:0032993">
    <property type="term" value="C:protein-DNA complex"/>
    <property type="evidence" value="ECO:0007669"/>
    <property type="project" value="TreeGrafter"/>
</dbReference>
<keyword evidence="3" id="KW-0805">Transcription regulation</keyword>
<sequence>MQDLLKTLKILIVEDEKRLAQLLKEAISDSFFKVIIAKDGIEGLKKYKSFKPDIVITDIMMPQLDGLKMTLKIKEIDSNTPIIVLSAHSDKEKLLKAIDVGINKYFIKPFDPDEVIEHIKKLAPKIEKQKISILKDEFIFDNNNFSLHKNEQLINLTKREKEFIYLLIKNKNSIVKTQTIKTSLWDEEVNDERLRTFIKRLRLKTSKDLIENISGQGYLVSVLNS</sequence>
<dbReference type="GO" id="GO:0000976">
    <property type="term" value="F:transcription cis-regulatory region binding"/>
    <property type="evidence" value="ECO:0007669"/>
    <property type="project" value="TreeGrafter"/>
</dbReference>
<dbReference type="AlphaFoldDB" id="A0A347U8L1"/>
<feature type="DNA-binding region" description="OmpR/PhoB-type" evidence="7">
    <location>
        <begin position="128"/>
        <end position="222"/>
    </location>
</feature>
<name>A0A347U8L1_9BACT</name>
<dbReference type="Proteomes" id="UP000262582">
    <property type="component" value="Chromosome"/>
</dbReference>
<keyword evidence="12" id="KW-1185">Reference proteome</keyword>
<evidence type="ECO:0000256" key="4">
    <source>
        <dbReference type="ARBA" id="ARBA00023125"/>
    </source>
</evidence>
<evidence type="ECO:0000256" key="5">
    <source>
        <dbReference type="ARBA" id="ARBA00023163"/>
    </source>
</evidence>
<keyword evidence="5" id="KW-0804">Transcription</keyword>
<dbReference type="GO" id="GO:0000156">
    <property type="term" value="F:phosphorelay response regulator activity"/>
    <property type="evidence" value="ECO:0007669"/>
    <property type="project" value="TreeGrafter"/>
</dbReference>
<keyword evidence="4 7" id="KW-0238">DNA-binding</keyword>
<dbReference type="InterPro" id="IPR011006">
    <property type="entry name" value="CheY-like_superfamily"/>
</dbReference>
<feature type="modified residue" description="4-aspartylphosphate" evidence="6">
    <location>
        <position position="58"/>
    </location>
</feature>
<dbReference type="InterPro" id="IPR001789">
    <property type="entry name" value="Sig_transdc_resp-reg_receiver"/>
</dbReference>
<dbReference type="PROSITE" id="PS50110">
    <property type="entry name" value="RESPONSE_REGULATORY"/>
    <property type="match status" value="1"/>
</dbReference>
<evidence type="ECO:0000259" key="8">
    <source>
        <dbReference type="PROSITE" id="PS50110"/>
    </source>
</evidence>
<dbReference type="OrthoDB" id="5514345at2"/>
<dbReference type="InterPro" id="IPR001867">
    <property type="entry name" value="OmpR/PhoB-type_DNA-bd"/>
</dbReference>
<evidence type="ECO:0000313" key="11">
    <source>
        <dbReference type="EMBL" id="RXI30159.1"/>
    </source>
</evidence>
<protein>
    <submittedName>
        <fullName evidence="11">DNA-binding response regulator</fullName>
    </submittedName>
    <submittedName>
        <fullName evidence="10">Two-component system response regulator</fullName>
    </submittedName>
</protein>
<dbReference type="Pfam" id="PF00072">
    <property type="entry name" value="Response_reg"/>
    <property type="match status" value="1"/>
</dbReference>
<proteinExistence type="predicted"/>
<dbReference type="SMART" id="SM00448">
    <property type="entry name" value="REC"/>
    <property type="match status" value="1"/>
</dbReference>
<evidence type="ECO:0000313" key="10">
    <source>
        <dbReference type="EMBL" id="AXX95189.1"/>
    </source>
</evidence>
<dbReference type="CDD" id="cd00383">
    <property type="entry name" value="trans_reg_C"/>
    <property type="match status" value="1"/>
</dbReference>
<dbReference type="Pfam" id="PF00486">
    <property type="entry name" value="Trans_reg_C"/>
    <property type="match status" value="1"/>
</dbReference>
<dbReference type="Gene3D" id="1.10.10.10">
    <property type="entry name" value="Winged helix-like DNA-binding domain superfamily/Winged helix DNA-binding domain"/>
    <property type="match status" value="1"/>
</dbReference>
<dbReference type="RefSeq" id="WP_118917371.1">
    <property type="nucleotide sequence ID" value="NZ_CP032097.1"/>
</dbReference>
<evidence type="ECO:0000256" key="6">
    <source>
        <dbReference type="PROSITE-ProRule" id="PRU00169"/>
    </source>
</evidence>
<dbReference type="SMART" id="SM00862">
    <property type="entry name" value="Trans_reg_C"/>
    <property type="match status" value="1"/>
</dbReference>
<keyword evidence="1 6" id="KW-0597">Phosphoprotein</keyword>
<dbReference type="PROSITE" id="PS51755">
    <property type="entry name" value="OMPR_PHOB"/>
    <property type="match status" value="1"/>
</dbReference>
<evidence type="ECO:0000256" key="2">
    <source>
        <dbReference type="ARBA" id="ARBA00023012"/>
    </source>
</evidence>
<dbReference type="Gene3D" id="3.40.50.2300">
    <property type="match status" value="1"/>
</dbReference>
<dbReference type="InterPro" id="IPR036388">
    <property type="entry name" value="WH-like_DNA-bd_sf"/>
</dbReference>
<organism evidence="11 13">
    <name type="scientific">Arcobacter ellisii</name>
    <dbReference type="NCBI Taxonomy" id="913109"/>
    <lineage>
        <taxon>Bacteria</taxon>
        <taxon>Pseudomonadati</taxon>
        <taxon>Campylobacterota</taxon>
        <taxon>Epsilonproteobacteria</taxon>
        <taxon>Campylobacterales</taxon>
        <taxon>Arcobacteraceae</taxon>
        <taxon>Arcobacter</taxon>
    </lineage>
</organism>
<dbReference type="GO" id="GO:0006355">
    <property type="term" value="P:regulation of DNA-templated transcription"/>
    <property type="evidence" value="ECO:0007669"/>
    <property type="project" value="InterPro"/>
</dbReference>
<dbReference type="SUPFAM" id="SSF52172">
    <property type="entry name" value="CheY-like"/>
    <property type="match status" value="1"/>
</dbReference>
<evidence type="ECO:0000256" key="3">
    <source>
        <dbReference type="ARBA" id="ARBA00023015"/>
    </source>
</evidence>
<feature type="domain" description="OmpR/PhoB-type" evidence="9">
    <location>
        <begin position="128"/>
        <end position="222"/>
    </location>
</feature>
<reference evidence="10 12" key="2">
    <citation type="submission" date="2018-08" db="EMBL/GenBank/DDBJ databases">
        <title>Complete genome of the Arcobacter ellisii type strain LMG 26155.</title>
        <authorList>
            <person name="Miller W.G."/>
            <person name="Yee E."/>
            <person name="Bono J.L."/>
        </authorList>
    </citation>
    <scope>NUCLEOTIDE SEQUENCE [LARGE SCALE GENOMIC DNA]</scope>
    <source>
        <strain evidence="10 12">LMG 26155</strain>
    </source>
</reference>
<evidence type="ECO:0000313" key="13">
    <source>
        <dbReference type="Proteomes" id="UP000290588"/>
    </source>
</evidence>
<feature type="domain" description="Response regulatory" evidence="8">
    <location>
        <begin position="9"/>
        <end position="123"/>
    </location>
</feature>
<accession>A0A347U8L1</accession>
<evidence type="ECO:0000259" key="9">
    <source>
        <dbReference type="PROSITE" id="PS51755"/>
    </source>
</evidence>
<evidence type="ECO:0000256" key="7">
    <source>
        <dbReference type="PROSITE-ProRule" id="PRU01091"/>
    </source>
</evidence>
<dbReference type="GO" id="GO:0005829">
    <property type="term" value="C:cytosol"/>
    <property type="evidence" value="ECO:0007669"/>
    <property type="project" value="TreeGrafter"/>
</dbReference>
<reference evidence="11 13" key="1">
    <citation type="submission" date="2017-09" db="EMBL/GenBank/DDBJ databases">
        <title>Genomics of the genus Arcobacter.</title>
        <authorList>
            <person name="Perez-Cataluna A."/>
            <person name="Figueras M.J."/>
            <person name="Salas-Masso N."/>
        </authorList>
    </citation>
    <scope>NUCLEOTIDE SEQUENCE [LARGE SCALE GENOMIC DNA]</scope>
    <source>
        <strain evidence="11 13">CECT 7837</strain>
    </source>
</reference>
<dbReference type="Proteomes" id="UP000290588">
    <property type="component" value="Unassembled WGS sequence"/>
</dbReference>
<dbReference type="KEGG" id="aell:AELL_1531"/>
<dbReference type="CDD" id="cd17536">
    <property type="entry name" value="REC_YesN-like"/>
    <property type="match status" value="1"/>
</dbReference>
<evidence type="ECO:0000256" key="1">
    <source>
        <dbReference type="ARBA" id="ARBA00022553"/>
    </source>
</evidence>
<dbReference type="EMBL" id="NXIG01000008">
    <property type="protein sequence ID" value="RXI30159.1"/>
    <property type="molecule type" value="Genomic_DNA"/>
</dbReference>
<dbReference type="PANTHER" id="PTHR48111:SF1">
    <property type="entry name" value="TWO-COMPONENT RESPONSE REGULATOR ORR33"/>
    <property type="match status" value="1"/>
</dbReference>